<keyword evidence="2" id="KW-1185">Reference proteome</keyword>
<accession>A0A6P1QWR1</accession>
<dbReference type="EMBL" id="CP029149">
    <property type="protein sequence ID" value="QHN65423.1"/>
    <property type="molecule type" value="Genomic_DNA"/>
</dbReference>
<sequence>MTKQIIASIILLYSFFCYAQTDYRYLYINQINNIIPQDNNIQVFCCTEESEQVEPNLFKVDNRCLNINIKIQNEKLKINLEQIISDEKFINISIFFRPKAKPNNKIIFTKRGDFINIQKKCRDKNLCHLITIEFPKIVIVDKKYETTINPIFSKYIFD</sequence>
<proteinExistence type="predicted"/>
<dbReference type="OrthoDB" id="9943854at2"/>
<dbReference type="AlphaFoldDB" id="A0A6P1QWR1"/>
<dbReference type="Proteomes" id="UP000464318">
    <property type="component" value="Chromosome"/>
</dbReference>
<dbReference type="RefSeq" id="WP_160224250.1">
    <property type="nucleotide sequence ID" value="NZ_CP029149.1"/>
</dbReference>
<organism evidence="1 2">
    <name type="scientific">Bergeyella cardium</name>
    <dbReference type="NCBI Taxonomy" id="1585976"/>
    <lineage>
        <taxon>Bacteria</taxon>
        <taxon>Pseudomonadati</taxon>
        <taxon>Bacteroidota</taxon>
        <taxon>Flavobacteriia</taxon>
        <taxon>Flavobacteriales</taxon>
        <taxon>Weeksellaceae</taxon>
        <taxon>Bergeyella</taxon>
    </lineage>
</organism>
<evidence type="ECO:0000313" key="2">
    <source>
        <dbReference type="Proteomes" id="UP000464318"/>
    </source>
</evidence>
<reference evidence="1 2" key="1">
    <citation type="submission" date="2018-04" db="EMBL/GenBank/DDBJ databases">
        <title>Characteristic and Complete Genome Sequencing of A Novel Member of Infective Endocarditis Causative Bacteria: Bergeyella cardium QL-PH.</title>
        <authorList>
            <person name="Pan H."/>
            <person name="Sun E."/>
            <person name="Zhang Y."/>
        </authorList>
    </citation>
    <scope>NUCLEOTIDE SEQUENCE [LARGE SCALE GENOMIC DNA]</scope>
    <source>
        <strain evidence="1 2">HPQL</strain>
    </source>
</reference>
<gene>
    <name evidence="1" type="ORF">DBX24_05755</name>
</gene>
<evidence type="ECO:0000313" key="1">
    <source>
        <dbReference type="EMBL" id="QHN65423.1"/>
    </source>
</evidence>
<name>A0A6P1QWR1_9FLAO</name>
<protein>
    <submittedName>
        <fullName evidence="1">Uncharacterized protein</fullName>
    </submittedName>
</protein>
<dbReference type="KEGG" id="bcad:DBX24_05755"/>